<dbReference type="Pfam" id="PF02626">
    <property type="entry name" value="CT_A_B"/>
    <property type="match status" value="1"/>
</dbReference>
<evidence type="ECO:0000256" key="2">
    <source>
        <dbReference type="ARBA" id="ARBA00022801"/>
    </source>
</evidence>
<organism evidence="5 6">
    <name type="scientific">Candidatus Nephthysia bennettiae</name>
    <dbReference type="NCBI Taxonomy" id="3127016"/>
    <lineage>
        <taxon>Bacteria</taxon>
        <taxon>Bacillati</taxon>
        <taxon>Candidatus Dormiibacterota</taxon>
        <taxon>Candidatus Dormibacteria</taxon>
        <taxon>Candidatus Dormibacterales</taxon>
        <taxon>Candidatus Dormibacteraceae</taxon>
        <taxon>Candidatus Nephthysia</taxon>
    </lineage>
</organism>
<dbReference type="NCBIfam" id="TIGR00724">
    <property type="entry name" value="urea_amlyse_rel"/>
    <property type="match status" value="1"/>
</dbReference>
<dbReference type="InterPro" id="IPR003778">
    <property type="entry name" value="CT_A_B"/>
</dbReference>
<proteinExistence type="predicted"/>
<keyword evidence="1" id="KW-0547">Nucleotide-binding</keyword>
<dbReference type="Gene3D" id="2.40.100.10">
    <property type="entry name" value="Cyclophilin-like"/>
    <property type="match status" value="1"/>
</dbReference>
<name>A0A934K0X2_9BACT</name>
<dbReference type="RefSeq" id="WP_338200338.1">
    <property type="nucleotide sequence ID" value="NZ_JAEKNR010000082.1"/>
</dbReference>
<dbReference type="EMBL" id="JAEKNR010000082">
    <property type="protein sequence ID" value="MBJ7597819.1"/>
    <property type="molecule type" value="Genomic_DNA"/>
</dbReference>
<evidence type="ECO:0000256" key="3">
    <source>
        <dbReference type="ARBA" id="ARBA00022840"/>
    </source>
</evidence>
<dbReference type="InterPro" id="IPR052708">
    <property type="entry name" value="PxpC"/>
</dbReference>
<dbReference type="InterPro" id="IPR029000">
    <property type="entry name" value="Cyclophilin-like_dom_sf"/>
</dbReference>
<dbReference type="GO" id="GO:0005524">
    <property type="term" value="F:ATP binding"/>
    <property type="evidence" value="ECO:0007669"/>
    <property type="project" value="UniProtKB-KW"/>
</dbReference>
<evidence type="ECO:0000259" key="4">
    <source>
        <dbReference type="SMART" id="SM00797"/>
    </source>
</evidence>
<dbReference type="SUPFAM" id="SSF50891">
    <property type="entry name" value="Cyclophilin-like"/>
    <property type="match status" value="1"/>
</dbReference>
<keyword evidence="3" id="KW-0067">ATP-binding</keyword>
<dbReference type="Proteomes" id="UP000612893">
    <property type="component" value="Unassembled WGS sequence"/>
</dbReference>
<keyword evidence="6" id="KW-1185">Reference proteome</keyword>
<protein>
    <submittedName>
        <fullName evidence="5">Biotin-dependent carboxyltransferase</fullName>
    </submittedName>
</protein>
<reference evidence="5" key="1">
    <citation type="submission" date="2020-10" db="EMBL/GenBank/DDBJ databases">
        <title>Ca. Dormibacterota MAGs.</title>
        <authorList>
            <person name="Montgomery K."/>
        </authorList>
    </citation>
    <scope>NUCLEOTIDE SEQUENCE [LARGE SCALE GENOMIC DNA]</scope>
    <source>
        <strain evidence="5">SC8812_S17_10</strain>
    </source>
</reference>
<evidence type="ECO:0000256" key="1">
    <source>
        <dbReference type="ARBA" id="ARBA00022741"/>
    </source>
</evidence>
<comment type="caution">
    <text evidence="5">The sequence shown here is derived from an EMBL/GenBank/DDBJ whole genome shotgun (WGS) entry which is preliminary data.</text>
</comment>
<dbReference type="PANTHER" id="PTHR43309">
    <property type="entry name" value="5-OXOPROLINASE SUBUNIT C"/>
    <property type="match status" value="1"/>
</dbReference>
<sequence length="319" mass="33416">MIGPAALPPPLLRVEAPGPFSLVQDLGRPGRRAFGVTPSGAMDRFALAAGNLLVGNAENAAGLECALAGPSLVALSSCVLAVTGGDFQPTLNGEPVPGWTSLFLAQGDRLAFAGRRGGARVYIAVAGGIAGERWLGSVATQLLVGRGGLHGRALKAGDELFPAGPVPRPVVAGQVLAEASRPRYAEEPELSAVAGPHARRLDAPSRRSFYRERWAVSRDSDRMGYRLEGAELQIDGPDLVSFGLAMGCVQVPPSGQPIVLMADHQTAGGYPVVAGVVRADLPLLAQLLPGDHLRFREVKVEAAQGEWRKLRAGLEALRR</sequence>
<evidence type="ECO:0000313" key="6">
    <source>
        <dbReference type="Proteomes" id="UP000612893"/>
    </source>
</evidence>
<dbReference type="SMART" id="SM00797">
    <property type="entry name" value="AHS2"/>
    <property type="match status" value="1"/>
</dbReference>
<dbReference type="PANTHER" id="PTHR43309:SF3">
    <property type="entry name" value="5-OXOPROLINASE SUBUNIT C"/>
    <property type="match status" value="1"/>
</dbReference>
<accession>A0A934K0X2</accession>
<gene>
    <name evidence="5" type="ORF">JF922_07005</name>
</gene>
<evidence type="ECO:0000313" key="5">
    <source>
        <dbReference type="EMBL" id="MBJ7597819.1"/>
    </source>
</evidence>
<feature type="domain" description="Carboxyltransferase" evidence="4">
    <location>
        <begin position="33"/>
        <end position="313"/>
    </location>
</feature>
<dbReference type="AlphaFoldDB" id="A0A934K0X2"/>
<dbReference type="GO" id="GO:0016787">
    <property type="term" value="F:hydrolase activity"/>
    <property type="evidence" value="ECO:0007669"/>
    <property type="project" value="UniProtKB-KW"/>
</dbReference>
<keyword evidence="2" id="KW-0378">Hydrolase</keyword>